<gene>
    <name evidence="1" type="ORF">HOO65_080305</name>
</gene>
<evidence type="ECO:0000313" key="1">
    <source>
        <dbReference type="EMBL" id="KAL2885355.1"/>
    </source>
</evidence>
<keyword evidence="2" id="KW-1185">Reference proteome</keyword>
<dbReference type="GeneID" id="98121041"/>
<evidence type="ECO:0000313" key="2">
    <source>
        <dbReference type="Proteomes" id="UP001610728"/>
    </source>
</evidence>
<keyword evidence="1" id="KW-0808">Transferase</keyword>
<dbReference type="GO" id="GO:0016740">
    <property type="term" value="F:transferase activity"/>
    <property type="evidence" value="ECO:0007669"/>
    <property type="project" value="UniProtKB-KW"/>
</dbReference>
<dbReference type="Gene3D" id="3.90.470.20">
    <property type="entry name" value="4'-phosphopantetheinyl transferase domain"/>
    <property type="match status" value="1"/>
</dbReference>
<dbReference type="EMBL" id="JABSNW010000008">
    <property type="protein sequence ID" value="KAL2885355.1"/>
    <property type="molecule type" value="Genomic_DNA"/>
</dbReference>
<dbReference type="Proteomes" id="UP001610728">
    <property type="component" value="Unassembled WGS sequence"/>
</dbReference>
<reference evidence="1 2" key="1">
    <citation type="submission" date="2020-05" db="EMBL/GenBank/DDBJ databases">
        <title>Ceratocystis lukuohia genome.</title>
        <authorList>
            <person name="Harrington T.C."/>
            <person name="Kim K."/>
            <person name="Mayers C.G."/>
        </authorList>
    </citation>
    <scope>NUCLEOTIDE SEQUENCE [LARGE SCALE GENOMIC DNA]</scope>
    <source>
        <strain evidence="1 2">C4212</strain>
    </source>
</reference>
<dbReference type="SUPFAM" id="SSF56214">
    <property type="entry name" value="4'-phosphopantetheinyl transferase"/>
    <property type="match status" value="2"/>
</dbReference>
<organism evidence="1 2">
    <name type="scientific">Ceratocystis lukuohia</name>
    <dbReference type="NCBI Taxonomy" id="2019550"/>
    <lineage>
        <taxon>Eukaryota</taxon>
        <taxon>Fungi</taxon>
        <taxon>Dikarya</taxon>
        <taxon>Ascomycota</taxon>
        <taxon>Pezizomycotina</taxon>
        <taxon>Sordariomycetes</taxon>
        <taxon>Hypocreomycetidae</taxon>
        <taxon>Microascales</taxon>
        <taxon>Ceratocystidaceae</taxon>
        <taxon>Ceratocystis</taxon>
    </lineage>
</organism>
<dbReference type="InterPro" id="IPR037143">
    <property type="entry name" value="4-PPantetheinyl_Trfase_dom_sf"/>
</dbReference>
<name>A0ABR4MAR1_9PEZI</name>
<proteinExistence type="predicted"/>
<protein>
    <submittedName>
        <fullName evidence="1">4'-phosphopantetheinyl transferase</fullName>
    </submittedName>
</protein>
<comment type="caution">
    <text evidence="1">The sequence shown here is derived from an EMBL/GenBank/DDBJ whole genome shotgun (WGS) entry which is preliminary data.</text>
</comment>
<dbReference type="RefSeq" id="XP_070856535.1">
    <property type="nucleotide sequence ID" value="XM_071004382.1"/>
</dbReference>
<accession>A0ABR4MAR1</accession>
<sequence>MLPFPSPFHVGIDICQISRIRALIASRYGLRFLNRIFSAEEQKAYAARLAPAYSLARAAAATAAAAAKTRPLAENNETVLVTKPPQTTAAEKSKDDVPLESAIRLVAGRFAAKEAAFKAHPLHRLGFHDVHILHRAIIHHAETSRTSLSQNGGSSAPCAVIQASPPFTTQAQEARISISHDGDYATAVCIGFVAPA</sequence>